<proteinExistence type="predicted"/>
<accession>A0ABS3VLG2</accession>
<dbReference type="InterPro" id="IPR037171">
    <property type="entry name" value="NagB/RpiA_transferase-like"/>
</dbReference>
<protein>
    <submittedName>
        <fullName evidence="2">Lactate utilization protein C</fullName>
    </submittedName>
</protein>
<comment type="caution">
    <text evidence="2">The sequence shown here is derived from an EMBL/GenBank/DDBJ whole genome shotgun (WGS) entry which is preliminary data.</text>
</comment>
<feature type="domain" description="LUD" evidence="1">
    <location>
        <begin position="112"/>
        <end position="203"/>
    </location>
</feature>
<keyword evidence="3" id="KW-1185">Reference proteome</keyword>
<dbReference type="Proteomes" id="UP000823521">
    <property type="component" value="Unassembled WGS sequence"/>
</dbReference>
<dbReference type="Pfam" id="PF02589">
    <property type="entry name" value="LUD_dom"/>
    <property type="match status" value="1"/>
</dbReference>
<dbReference type="Gene3D" id="3.40.50.10420">
    <property type="entry name" value="NagB/RpiA/CoA transferase-like"/>
    <property type="match status" value="1"/>
</dbReference>
<dbReference type="SUPFAM" id="SSF100950">
    <property type="entry name" value="NagB/RpiA/CoA transferase-like"/>
    <property type="match status" value="1"/>
</dbReference>
<evidence type="ECO:0000313" key="2">
    <source>
        <dbReference type="EMBL" id="MBO4205278.1"/>
    </source>
</evidence>
<gene>
    <name evidence="2" type="ORF">GSF22_04520</name>
</gene>
<name>A0ABS3VLG2_MICEH</name>
<sequence length="206" mass="21442">MTARADILARLRAARATAPGVVPRDYDRAPVVADLIGVFVDRLADYRAGVHRTGSDRLPEVLAGLLPDNGVLVVPPGLPADWLAGRAGPVRRDGTPGPLSVTDLAADGVSVLTGCAVGVARTGTIVLDCAPDQGRRLLTLVPDHHVCVVRATQVTAGLPGALARLADPTRPLTFVSGPSATSDIELTRVEGVHGPRRLDVVVVDDR</sequence>
<dbReference type="InterPro" id="IPR003741">
    <property type="entry name" value="LUD_dom"/>
</dbReference>
<dbReference type="RefSeq" id="WP_208811464.1">
    <property type="nucleotide sequence ID" value="NZ_WVUH01000019.1"/>
</dbReference>
<evidence type="ECO:0000313" key="3">
    <source>
        <dbReference type="Proteomes" id="UP000823521"/>
    </source>
</evidence>
<dbReference type="InterPro" id="IPR024185">
    <property type="entry name" value="FTHF_cligase-like_sf"/>
</dbReference>
<dbReference type="EMBL" id="WVUH01000019">
    <property type="protein sequence ID" value="MBO4205278.1"/>
    <property type="molecule type" value="Genomic_DNA"/>
</dbReference>
<reference evidence="2 3" key="1">
    <citation type="submission" date="2019-12" db="EMBL/GenBank/DDBJ databases">
        <title>Whole genome sequencing of endophytic Actinobacterium Micromonospora sp. MPMI6T.</title>
        <authorList>
            <person name="Evv R."/>
            <person name="Podile A.R."/>
        </authorList>
    </citation>
    <scope>NUCLEOTIDE SEQUENCE [LARGE SCALE GENOMIC DNA]</scope>
    <source>
        <strain evidence="2 3">MPMI6</strain>
    </source>
</reference>
<organism evidence="2 3">
    <name type="scientific">Micromonospora echinofusca</name>
    <dbReference type="NCBI Taxonomy" id="47858"/>
    <lineage>
        <taxon>Bacteria</taxon>
        <taxon>Bacillati</taxon>
        <taxon>Actinomycetota</taxon>
        <taxon>Actinomycetes</taxon>
        <taxon>Micromonosporales</taxon>
        <taxon>Micromonosporaceae</taxon>
        <taxon>Micromonospora</taxon>
    </lineage>
</organism>
<dbReference type="PANTHER" id="PTHR43682">
    <property type="entry name" value="LACTATE UTILIZATION PROTEIN C"/>
    <property type="match status" value="1"/>
</dbReference>
<evidence type="ECO:0000259" key="1">
    <source>
        <dbReference type="Pfam" id="PF02589"/>
    </source>
</evidence>
<dbReference type="PANTHER" id="PTHR43682:SF1">
    <property type="entry name" value="LACTATE UTILIZATION PROTEIN C"/>
    <property type="match status" value="1"/>
</dbReference>